<keyword evidence="4" id="KW-0904">Protein phosphatase</keyword>
<evidence type="ECO:0000259" key="7">
    <source>
        <dbReference type="SMART" id="SM00226"/>
    </source>
</evidence>
<keyword evidence="9" id="KW-1185">Reference proteome</keyword>
<evidence type="ECO:0000256" key="6">
    <source>
        <dbReference type="PIRSR" id="PIRSR617867-1"/>
    </source>
</evidence>
<feature type="domain" description="Phosphotyrosine protein phosphatase I" evidence="7">
    <location>
        <begin position="2"/>
        <end position="149"/>
    </location>
</feature>
<dbReference type="AlphaFoldDB" id="A0A2P8HY60"/>
<sequence>MIRVLFVCLGNICRSPMAEAVFRHKVEAAGLHNYIEIDSAGTGSWHIGNPPHPGTEAVLTENSIKTDGLKARQLKAEDTETFDYIVTMDSDNLTDTAAVKTNQAQTEISRLLEFHPDLSETDVEDPYLTGNFTKVYNMVTESCDYLLEHIRGRENL</sequence>
<dbReference type="PRINTS" id="PR00719">
    <property type="entry name" value="LMWPTPASE"/>
</dbReference>
<evidence type="ECO:0000313" key="8">
    <source>
        <dbReference type="EMBL" id="PSL51127.1"/>
    </source>
</evidence>
<evidence type="ECO:0000256" key="1">
    <source>
        <dbReference type="ARBA" id="ARBA00011063"/>
    </source>
</evidence>
<evidence type="ECO:0000313" key="9">
    <source>
        <dbReference type="Proteomes" id="UP000242310"/>
    </source>
</evidence>
<dbReference type="Gene3D" id="3.40.50.2300">
    <property type="match status" value="1"/>
</dbReference>
<organism evidence="8 9">
    <name type="scientific">Salsuginibacillus halophilus</name>
    <dbReference type="NCBI Taxonomy" id="517424"/>
    <lineage>
        <taxon>Bacteria</taxon>
        <taxon>Bacillati</taxon>
        <taxon>Bacillota</taxon>
        <taxon>Bacilli</taxon>
        <taxon>Bacillales</taxon>
        <taxon>Bacillaceae</taxon>
        <taxon>Salsuginibacillus</taxon>
    </lineage>
</organism>
<feature type="active site" description="Nucleophile" evidence="6">
    <location>
        <position position="8"/>
    </location>
</feature>
<evidence type="ECO:0000256" key="3">
    <source>
        <dbReference type="ARBA" id="ARBA00022801"/>
    </source>
</evidence>
<name>A0A2P8HY60_9BACI</name>
<proteinExistence type="inferred from homology"/>
<feature type="active site" evidence="6">
    <location>
        <position position="14"/>
    </location>
</feature>
<comment type="catalytic activity">
    <reaction evidence="5">
        <text>O-phospho-L-tyrosyl-[protein] + H2O = L-tyrosyl-[protein] + phosphate</text>
        <dbReference type="Rhea" id="RHEA:10684"/>
        <dbReference type="Rhea" id="RHEA-COMP:10136"/>
        <dbReference type="Rhea" id="RHEA-COMP:20101"/>
        <dbReference type="ChEBI" id="CHEBI:15377"/>
        <dbReference type="ChEBI" id="CHEBI:43474"/>
        <dbReference type="ChEBI" id="CHEBI:46858"/>
        <dbReference type="ChEBI" id="CHEBI:61978"/>
        <dbReference type="EC" id="3.1.3.48"/>
    </reaction>
</comment>
<dbReference type="Pfam" id="PF01451">
    <property type="entry name" value="LMWPc"/>
    <property type="match status" value="1"/>
</dbReference>
<evidence type="ECO:0000256" key="4">
    <source>
        <dbReference type="ARBA" id="ARBA00022912"/>
    </source>
</evidence>
<protein>
    <recommendedName>
        <fullName evidence="2">protein-tyrosine-phosphatase</fullName>
        <ecNumber evidence="2">3.1.3.48</ecNumber>
    </recommendedName>
</protein>
<evidence type="ECO:0000256" key="5">
    <source>
        <dbReference type="ARBA" id="ARBA00051722"/>
    </source>
</evidence>
<accession>A0A2P8HY60</accession>
<dbReference type="EMBL" id="PYAV01000001">
    <property type="protein sequence ID" value="PSL51127.1"/>
    <property type="molecule type" value="Genomic_DNA"/>
</dbReference>
<dbReference type="EC" id="3.1.3.48" evidence="2"/>
<dbReference type="RefSeq" id="WP_106587214.1">
    <property type="nucleotide sequence ID" value="NZ_PYAV01000001.1"/>
</dbReference>
<dbReference type="PANTHER" id="PTHR11717">
    <property type="entry name" value="LOW MOLECULAR WEIGHT PROTEIN TYROSINE PHOSPHATASE"/>
    <property type="match status" value="1"/>
</dbReference>
<gene>
    <name evidence="8" type="ORF">B0H94_10137</name>
</gene>
<dbReference type="FunFam" id="3.40.50.2300:FF:000113">
    <property type="entry name" value="Low molecular weight protein-tyrosine-phosphatase"/>
    <property type="match status" value="1"/>
</dbReference>
<dbReference type="InterPro" id="IPR023485">
    <property type="entry name" value="Ptyr_pPase"/>
</dbReference>
<dbReference type="InterPro" id="IPR017867">
    <property type="entry name" value="Tyr_phospatase_low_mol_wt"/>
</dbReference>
<feature type="active site" description="Proton donor" evidence="6">
    <location>
        <position position="125"/>
    </location>
</feature>
<dbReference type="CDD" id="cd16343">
    <property type="entry name" value="LMWPTP"/>
    <property type="match status" value="1"/>
</dbReference>
<dbReference type="Proteomes" id="UP000242310">
    <property type="component" value="Unassembled WGS sequence"/>
</dbReference>
<comment type="caution">
    <text evidence="8">The sequence shown here is derived from an EMBL/GenBank/DDBJ whole genome shotgun (WGS) entry which is preliminary data.</text>
</comment>
<comment type="similarity">
    <text evidence="1">Belongs to the low molecular weight phosphotyrosine protein phosphatase family.</text>
</comment>
<reference evidence="8 9" key="1">
    <citation type="submission" date="2018-03" db="EMBL/GenBank/DDBJ databases">
        <title>Genomic Encyclopedia of Type Strains, Phase III (KMG-III): the genomes of soil and plant-associated and newly described type strains.</title>
        <authorList>
            <person name="Whitman W."/>
        </authorList>
    </citation>
    <scope>NUCLEOTIDE SEQUENCE [LARGE SCALE GENOMIC DNA]</scope>
    <source>
        <strain evidence="8 9">CGMCC 1.07653</strain>
    </source>
</reference>
<dbReference type="PANTHER" id="PTHR11717:SF7">
    <property type="entry name" value="LOW MOLECULAR WEIGHT PHOSPHOTYROSINE PROTEIN PHOSPHATASE"/>
    <property type="match status" value="1"/>
</dbReference>
<keyword evidence="3" id="KW-0378">Hydrolase</keyword>
<dbReference type="InterPro" id="IPR036196">
    <property type="entry name" value="Ptyr_pPase_sf"/>
</dbReference>
<dbReference type="OrthoDB" id="9784339at2"/>
<dbReference type="SMART" id="SM00226">
    <property type="entry name" value="LMWPc"/>
    <property type="match status" value="1"/>
</dbReference>
<dbReference type="SUPFAM" id="SSF52788">
    <property type="entry name" value="Phosphotyrosine protein phosphatases I"/>
    <property type="match status" value="1"/>
</dbReference>
<dbReference type="GO" id="GO:0004725">
    <property type="term" value="F:protein tyrosine phosphatase activity"/>
    <property type="evidence" value="ECO:0007669"/>
    <property type="project" value="UniProtKB-EC"/>
</dbReference>
<evidence type="ECO:0000256" key="2">
    <source>
        <dbReference type="ARBA" id="ARBA00013064"/>
    </source>
</evidence>
<dbReference type="InterPro" id="IPR050438">
    <property type="entry name" value="LMW_PTPase"/>
</dbReference>